<dbReference type="CDD" id="cd00555">
    <property type="entry name" value="Maf"/>
    <property type="match status" value="1"/>
</dbReference>
<dbReference type="EMBL" id="PYGD01000007">
    <property type="protein sequence ID" value="PSK90644.1"/>
    <property type="molecule type" value="Genomic_DNA"/>
</dbReference>
<evidence type="ECO:0000313" key="6">
    <source>
        <dbReference type="Proteomes" id="UP000240572"/>
    </source>
</evidence>
<keyword evidence="3 4" id="KW-0546">Nucleotide metabolism</keyword>
<comment type="caution">
    <text evidence="5">The sequence shown here is derived from an EMBL/GenBank/DDBJ whole genome shotgun (WGS) entry which is preliminary data.</text>
</comment>
<organism evidence="5 6">
    <name type="scientific">Taibaiella chishuiensis</name>
    <dbReference type="NCBI Taxonomy" id="1434707"/>
    <lineage>
        <taxon>Bacteria</taxon>
        <taxon>Pseudomonadati</taxon>
        <taxon>Bacteroidota</taxon>
        <taxon>Chitinophagia</taxon>
        <taxon>Chitinophagales</taxon>
        <taxon>Chitinophagaceae</taxon>
        <taxon>Taibaiella</taxon>
    </lineage>
</organism>
<dbReference type="HAMAP" id="MF_00528">
    <property type="entry name" value="Maf"/>
    <property type="match status" value="1"/>
</dbReference>
<dbReference type="Pfam" id="PF02545">
    <property type="entry name" value="Maf"/>
    <property type="match status" value="1"/>
</dbReference>
<feature type="site" description="Important for substrate specificity" evidence="4">
    <location>
        <position position="11"/>
    </location>
</feature>
<evidence type="ECO:0000256" key="2">
    <source>
        <dbReference type="ARBA" id="ARBA00022801"/>
    </source>
</evidence>
<dbReference type="GO" id="GO:0005737">
    <property type="term" value="C:cytoplasm"/>
    <property type="evidence" value="ECO:0007669"/>
    <property type="project" value="UniProtKB-SubCell"/>
</dbReference>
<evidence type="ECO:0000256" key="1">
    <source>
        <dbReference type="ARBA" id="ARBA00001968"/>
    </source>
</evidence>
<name>A0A2P8D0A4_9BACT</name>
<dbReference type="Proteomes" id="UP000240572">
    <property type="component" value="Unassembled WGS sequence"/>
</dbReference>
<dbReference type="OrthoDB" id="9807767at2"/>
<dbReference type="PANTHER" id="PTHR43213">
    <property type="entry name" value="BIFUNCTIONAL DTTP/UTP PYROPHOSPHATASE/METHYLTRANSFERASE PROTEIN-RELATED"/>
    <property type="match status" value="1"/>
</dbReference>
<dbReference type="PANTHER" id="PTHR43213:SF5">
    <property type="entry name" value="BIFUNCTIONAL DTTP_UTP PYROPHOSPHATASE_METHYLTRANSFERASE PROTEIN-RELATED"/>
    <property type="match status" value="1"/>
</dbReference>
<dbReference type="InterPro" id="IPR029001">
    <property type="entry name" value="ITPase-like_fam"/>
</dbReference>
<comment type="catalytic activity">
    <reaction evidence="4">
        <text>dTTP + H2O = dTMP + diphosphate + H(+)</text>
        <dbReference type="Rhea" id="RHEA:28534"/>
        <dbReference type="ChEBI" id="CHEBI:15377"/>
        <dbReference type="ChEBI" id="CHEBI:15378"/>
        <dbReference type="ChEBI" id="CHEBI:33019"/>
        <dbReference type="ChEBI" id="CHEBI:37568"/>
        <dbReference type="ChEBI" id="CHEBI:63528"/>
        <dbReference type="EC" id="3.6.1.9"/>
    </reaction>
</comment>
<evidence type="ECO:0000256" key="3">
    <source>
        <dbReference type="ARBA" id="ARBA00023080"/>
    </source>
</evidence>
<dbReference type="InterPro" id="IPR003697">
    <property type="entry name" value="Maf-like"/>
</dbReference>
<dbReference type="Gene3D" id="3.90.950.10">
    <property type="match status" value="1"/>
</dbReference>
<dbReference type="EC" id="3.6.1.9" evidence="4"/>
<dbReference type="AlphaFoldDB" id="A0A2P8D0A4"/>
<feature type="site" description="Important for substrate specificity" evidence="4">
    <location>
        <position position="74"/>
    </location>
</feature>
<dbReference type="RefSeq" id="WP_106523928.1">
    <property type="nucleotide sequence ID" value="NZ_PYGD01000007.1"/>
</dbReference>
<keyword evidence="6" id="KW-1185">Reference proteome</keyword>
<comment type="function">
    <text evidence="4">Nucleoside triphosphate pyrophosphatase that hydrolyzes dTTP and UTP. May have a dual role in cell division arrest and in preventing the incorporation of modified nucleotides into cellular nucleic acids.</text>
</comment>
<dbReference type="GO" id="GO:0036218">
    <property type="term" value="F:dTTP diphosphatase activity"/>
    <property type="evidence" value="ECO:0007669"/>
    <property type="project" value="RHEA"/>
</dbReference>
<dbReference type="SUPFAM" id="SSF52972">
    <property type="entry name" value="ITPase-like"/>
    <property type="match status" value="1"/>
</dbReference>
<keyword evidence="2 4" id="KW-0378">Hydrolase</keyword>
<comment type="subcellular location">
    <subcellularLocation>
        <location evidence="4">Cytoplasm</location>
    </subcellularLocation>
</comment>
<comment type="similarity">
    <text evidence="4">Belongs to the Maf family. YhdE subfamily.</text>
</comment>
<proteinExistence type="inferred from homology"/>
<comment type="catalytic activity">
    <reaction evidence="4">
        <text>UTP + H2O = UMP + diphosphate + H(+)</text>
        <dbReference type="Rhea" id="RHEA:29395"/>
        <dbReference type="ChEBI" id="CHEBI:15377"/>
        <dbReference type="ChEBI" id="CHEBI:15378"/>
        <dbReference type="ChEBI" id="CHEBI:33019"/>
        <dbReference type="ChEBI" id="CHEBI:46398"/>
        <dbReference type="ChEBI" id="CHEBI:57865"/>
        <dbReference type="EC" id="3.6.1.9"/>
    </reaction>
</comment>
<evidence type="ECO:0000256" key="4">
    <source>
        <dbReference type="HAMAP-Rule" id="MF_00528"/>
    </source>
</evidence>
<dbReference type="GO" id="GO:0036221">
    <property type="term" value="F:UTP diphosphatase activity"/>
    <property type="evidence" value="ECO:0007669"/>
    <property type="project" value="RHEA"/>
</dbReference>
<dbReference type="PIRSF" id="PIRSF006305">
    <property type="entry name" value="Maf"/>
    <property type="match status" value="1"/>
</dbReference>
<feature type="active site" description="Proton acceptor" evidence="4">
    <location>
        <position position="73"/>
    </location>
</feature>
<dbReference type="NCBIfam" id="TIGR00172">
    <property type="entry name" value="maf"/>
    <property type="match status" value="1"/>
</dbReference>
<sequence>MNLILASQSPRRKQLLEQAEVPFVIRTAHSDEDFPADMPAGDVPLFIARNKARAVADTLDAGERAASVIIAADTVVVLDNQIIGKPKDEADAIAILQRLSGRMHRVITGVSILAQDKTIDLKTVTEVYFHPVSLEKITHYVRKYQPMDKAGAYAIQEWIGLTAIEKINGDFYNVMGLPVSEVVAVLEREGWKPL</sequence>
<dbReference type="GO" id="GO:0009117">
    <property type="term" value="P:nucleotide metabolic process"/>
    <property type="evidence" value="ECO:0007669"/>
    <property type="project" value="UniProtKB-KW"/>
</dbReference>
<comment type="caution">
    <text evidence="4">Lacks conserved residue(s) required for the propagation of feature annotation.</text>
</comment>
<reference evidence="5 6" key="1">
    <citation type="submission" date="2018-03" db="EMBL/GenBank/DDBJ databases">
        <title>Genomic Encyclopedia of Type Strains, Phase III (KMG-III): the genomes of soil and plant-associated and newly described type strains.</title>
        <authorList>
            <person name="Whitman W."/>
        </authorList>
    </citation>
    <scope>NUCLEOTIDE SEQUENCE [LARGE SCALE GENOMIC DNA]</scope>
    <source>
        <strain evidence="5 6">CGMCC 1.12700</strain>
    </source>
</reference>
<protein>
    <recommendedName>
        <fullName evidence="4">dTTP/UTP pyrophosphatase</fullName>
        <shortName evidence="4">dTTPase/UTPase</shortName>
        <ecNumber evidence="4">3.6.1.9</ecNumber>
    </recommendedName>
    <alternativeName>
        <fullName evidence="4">Nucleoside triphosphate pyrophosphatase</fullName>
    </alternativeName>
    <alternativeName>
        <fullName evidence="4">Nucleotide pyrophosphatase</fullName>
        <shortName evidence="4">Nucleotide PPase</shortName>
    </alternativeName>
</protein>
<comment type="cofactor">
    <cofactor evidence="1 4">
        <name>a divalent metal cation</name>
        <dbReference type="ChEBI" id="CHEBI:60240"/>
    </cofactor>
</comment>
<evidence type="ECO:0000313" key="5">
    <source>
        <dbReference type="EMBL" id="PSK90644.1"/>
    </source>
</evidence>
<keyword evidence="4" id="KW-0963">Cytoplasm</keyword>
<gene>
    <name evidence="5" type="ORF">B0I18_10754</name>
</gene>
<feature type="site" description="Important for substrate specificity" evidence="4">
    <location>
        <position position="156"/>
    </location>
</feature>
<accession>A0A2P8D0A4</accession>